<evidence type="ECO:0000313" key="9">
    <source>
        <dbReference type="Proteomes" id="UP000198888"/>
    </source>
</evidence>
<proteinExistence type="predicted"/>
<accession>A0A1H6VCK1</accession>
<feature type="transmembrane region" description="Helical" evidence="6">
    <location>
        <begin position="44"/>
        <end position="64"/>
    </location>
</feature>
<dbReference type="RefSeq" id="WP_089672821.1">
    <property type="nucleotide sequence ID" value="NZ_CP024845.1"/>
</dbReference>
<evidence type="ECO:0000256" key="5">
    <source>
        <dbReference type="ARBA" id="ARBA00023136"/>
    </source>
</evidence>
<evidence type="ECO:0000259" key="7">
    <source>
        <dbReference type="Pfam" id="PF13396"/>
    </source>
</evidence>
<evidence type="ECO:0000256" key="3">
    <source>
        <dbReference type="ARBA" id="ARBA00022692"/>
    </source>
</evidence>
<reference evidence="8 9" key="1">
    <citation type="submission" date="2016-10" db="EMBL/GenBank/DDBJ databases">
        <authorList>
            <person name="de Groot N.N."/>
        </authorList>
    </citation>
    <scope>NUCLEOTIDE SEQUENCE [LARGE SCALE GENOMIC DNA]</scope>
    <source>
        <strain evidence="8 9">DSM 22187</strain>
    </source>
</reference>
<keyword evidence="5 6" id="KW-0472">Membrane</keyword>
<comment type="subcellular location">
    <subcellularLocation>
        <location evidence="1">Cell membrane</location>
        <topology evidence="1">Multi-pass membrane protein</topology>
    </subcellularLocation>
</comment>
<dbReference type="GO" id="GO:0005886">
    <property type="term" value="C:plasma membrane"/>
    <property type="evidence" value="ECO:0007669"/>
    <property type="project" value="UniProtKB-SubCell"/>
</dbReference>
<keyword evidence="3 6" id="KW-0812">Transmembrane</keyword>
<evidence type="ECO:0000256" key="6">
    <source>
        <dbReference type="SAM" id="Phobius"/>
    </source>
</evidence>
<name>A0A1H6VCK1_9EURY</name>
<feature type="domain" description="Cardiolipin synthase N-terminal" evidence="7">
    <location>
        <begin position="26"/>
        <end position="66"/>
    </location>
</feature>
<dbReference type="EMBL" id="FNYR01000014">
    <property type="protein sequence ID" value="SEI98002.1"/>
    <property type="molecule type" value="Genomic_DNA"/>
</dbReference>
<evidence type="ECO:0000256" key="1">
    <source>
        <dbReference type="ARBA" id="ARBA00004651"/>
    </source>
</evidence>
<dbReference type="GeneID" id="35001635"/>
<dbReference type="InterPro" id="IPR027379">
    <property type="entry name" value="CLS_N"/>
</dbReference>
<dbReference type="Proteomes" id="UP000198888">
    <property type="component" value="Unassembled WGS sequence"/>
</dbReference>
<keyword evidence="9" id="KW-1185">Reference proteome</keyword>
<keyword evidence="4 6" id="KW-1133">Transmembrane helix</keyword>
<dbReference type="KEGG" id="hae:halTADL_0821"/>
<sequence length="68" mass="7285">MIVTALLQGASAPNVVGVLTLLIQIALVLWTYTDAQKNSSHPAFLWAFVVFLSSVLGIIAYLILGRNA</sequence>
<evidence type="ECO:0000256" key="4">
    <source>
        <dbReference type="ARBA" id="ARBA00022989"/>
    </source>
</evidence>
<protein>
    <submittedName>
        <fullName evidence="8">Phospholipase_D-nuclease N-terminal</fullName>
    </submittedName>
</protein>
<organism evidence="8 9">
    <name type="scientific">Halohasta litchfieldiae</name>
    <dbReference type="NCBI Taxonomy" id="1073996"/>
    <lineage>
        <taxon>Archaea</taxon>
        <taxon>Methanobacteriati</taxon>
        <taxon>Methanobacteriota</taxon>
        <taxon>Stenosarchaea group</taxon>
        <taxon>Halobacteria</taxon>
        <taxon>Halobacteriales</taxon>
        <taxon>Haloferacaceae</taxon>
        <taxon>Halohasta</taxon>
    </lineage>
</organism>
<dbReference type="AlphaFoldDB" id="A0A1H6VCK1"/>
<evidence type="ECO:0000256" key="2">
    <source>
        <dbReference type="ARBA" id="ARBA00022475"/>
    </source>
</evidence>
<evidence type="ECO:0000313" key="8">
    <source>
        <dbReference type="EMBL" id="SEI98002.1"/>
    </source>
</evidence>
<gene>
    <name evidence="8" type="ORF">SAMN05444271_11476</name>
</gene>
<feature type="transmembrane region" description="Helical" evidence="6">
    <location>
        <begin position="12"/>
        <end position="32"/>
    </location>
</feature>
<dbReference type="Pfam" id="PF13396">
    <property type="entry name" value="PLDc_N"/>
    <property type="match status" value="1"/>
</dbReference>
<keyword evidence="2" id="KW-1003">Cell membrane</keyword>
<dbReference type="OrthoDB" id="236888at2157"/>
<accession>A0A2H4PZW7</accession>